<dbReference type="SUPFAM" id="SSF51215">
    <property type="entry name" value="Regulatory protein AraC"/>
    <property type="match status" value="1"/>
</dbReference>
<dbReference type="Pfam" id="PF02311">
    <property type="entry name" value="AraC_binding"/>
    <property type="match status" value="1"/>
</dbReference>
<evidence type="ECO:0000256" key="2">
    <source>
        <dbReference type="ARBA" id="ARBA00023125"/>
    </source>
</evidence>
<dbReference type="SUPFAM" id="SSF46689">
    <property type="entry name" value="Homeodomain-like"/>
    <property type="match status" value="1"/>
</dbReference>
<keyword evidence="2 5" id="KW-0238">DNA-binding</keyword>
<keyword evidence="1" id="KW-0805">Transcription regulation</keyword>
<dbReference type="GO" id="GO:0003700">
    <property type="term" value="F:DNA-binding transcription factor activity"/>
    <property type="evidence" value="ECO:0007669"/>
    <property type="project" value="InterPro"/>
</dbReference>
<dbReference type="SMART" id="SM00342">
    <property type="entry name" value="HTH_ARAC"/>
    <property type="match status" value="1"/>
</dbReference>
<protein>
    <submittedName>
        <fullName evidence="5">AraC-like DNA-binding protein</fullName>
    </submittedName>
</protein>
<dbReference type="PRINTS" id="PR00032">
    <property type="entry name" value="HTHARAC"/>
</dbReference>
<feature type="domain" description="HTH araC/xylS-type" evidence="4">
    <location>
        <begin position="187"/>
        <end position="285"/>
    </location>
</feature>
<organism evidence="5 6">
    <name type="scientific">Dysgonomonas hofstadii</name>
    <dbReference type="NCBI Taxonomy" id="637886"/>
    <lineage>
        <taxon>Bacteria</taxon>
        <taxon>Pseudomonadati</taxon>
        <taxon>Bacteroidota</taxon>
        <taxon>Bacteroidia</taxon>
        <taxon>Bacteroidales</taxon>
        <taxon>Dysgonomonadaceae</taxon>
        <taxon>Dysgonomonas</taxon>
    </lineage>
</organism>
<evidence type="ECO:0000259" key="4">
    <source>
        <dbReference type="PROSITE" id="PS01124"/>
    </source>
</evidence>
<accession>A0A840CIK1</accession>
<dbReference type="InterPro" id="IPR009057">
    <property type="entry name" value="Homeodomain-like_sf"/>
</dbReference>
<evidence type="ECO:0000313" key="5">
    <source>
        <dbReference type="EMBL" id="MBB4035867.1"/>
    </source>
</evidence>
<evidence type="ECO:0000256" key="3">
    <source>
        <dbReference type="ARBA" id="ARBA00023163"/>
    </source>
</evidence>
<dbReference type="RefSeq" id="WP_183306780.1">
    <property type="nucleotide sequence ID" value="NZ_JACIEP010000005.1"/>
</dbReference>
<evidence type="ECO:0000313" key="6">
    <source>
        <dbReference type="Proteomes" id="UP000555103"/>
    </source>
</evidence>
<keyword evidence="6" id="KW-1185">Reference proteome</keyword>
<sequence length="288" mass="33935">MRHIKKYTFHKSKYGEELLIDVVELQSIKKYLIEESIHSLSYYDITLITEGEGKFVINDKTYFVKPGSVIFSSPNQIRQWDVKSTINGYALIFEKDFLLSFFNDPEFLNHISYYRDSHNNVLTLTKEIAYVRGVMEEIQDEISLYKDKDKHILRALLYQVLKYLDRAYIQHYAGAAEIKSPKNRYVLSFMVLANTHFRQHHSIVFYSDRLCITPNYLNQLIKAETGMNPKQMIQDKIIQEAKKMLMYTDLSISEIASNLSFESTSYFIRLFRKKVGDTPLHYRTSNKP</sequence>
<dbReference type="Gene3D" id="1.10.10.60">
    <property type="entry name" value="Homeodomain-like"/>
    <property type="match status" value="1"/>
</dbReference>
<dbReference type="PANTHER" id="PTHR43280:SF32">
    <property type="entry name" value="TRANSCRIPTIONAL REGULATORY PROTEIN"/>
    <property type="match status" value="1"/>
</dbReference>
<keyword evidence="3" id="KW-0804">Transcription</keyword>
<proteinExistence type="predicted"/>
<dbReference type="Proteomes" id="UP000555103">
    <property type="component" value="Unassembled WGS sequence"/>
</dbReference>
<comment type="caution">
    <text evidence="5">The sequence shown here is derived from an EMBL/GenBank/DDBJ whole genome shotgun (WGS) entry which is preliminary data.</text>
</comment>
<dbReference type="EMBL" id="JACIEP010000005">
    <property type="protein sequence ID" value="MBB4035867.1"/>
    <property type="molecule type" value="Genomic_DNA"/>
</dbReference>
<dbReference type="Gene3D" id="2.60.120.10">
    <property type="entry name" value="Jelly Rolls"/>
    <property type="match status" value="1"/>
</dbReference>
<reference evidence="5 6" key="1">
    <citation type="submission" date="2020-08" db="EMBL/GenBank/DDBJ databases">
        <title>Genomic Encyclopedia of Type Strains, Phase IV (KMG-IV): sequencing the most valuable type-strain genomes for metagenomic binning, comparative biology and taxonomic classification.</title>
        <authorList>
            <person name="Goeker M."/>
        </authorList>
    </citation>
    <scope>NUCLEOTIDE SEQUENCE [LARGE SCALE GENOMIC DNA]</scope>
    <source>
        <strain evidence="5 6">DSM 104969</strain>
    </source>
</reference>
<gene>
    <name evidence="5" type="ORF">GGR21_001762</name>
</gene>
<dbReference type="PANTHER" id="PTHR43280">
    <property type="entry name" value="ARAC-FAMILY TRANSCRIPTIONAL REGULATOR"/>
    <property type="match status" value="1"/>
</dbReference>
<evidence type="ECO:0000256" key="1">
    <source>
        <dbReference type="ARBA" id="ARBA00023015"/>
    </source>
</evidence>
<name>A0A840CIK1_9BACT</name>
<dbReference type="InterPro" id="IPR037923">
    <property type="entry name" value="HTH-like"/>
</dbReference>
<dbReference type="InterPro" id="IPR003313">
    <property type="entry name" value="AraC-bd"/>
</dbReference>
<dbReference type="Pfam" id="PF12833">
    <property type="entry name" value="HTH_18"/>
    <property type="match status" value="1"/>
</dbReference>
<dbReference type="GO" id="GO:0043565">
    <property type="term" value="F:sequence-specific DNA binding"/>
    <property type="evidence" value="ECO:0007669"/>
    <property type="project" value="InterPro"/>
</dbReference>
<dbReference type="AlphaFoldDB" id="A0A840CIK1"/>
<dbReference type="PROSITE" id="PS01124">
    <property type="entry name" value="HTH_ARAC_FAMILY_2"/>
    <property type="match status" value="1"/>
</dbReference>
<dbReference type="InterPro" id="IPR014710">
    <property type="entry name" value="RmlC-like_jellyroll"/>
</dbReference>
<dbReference type="InterPro" id="IPR020449">
    <property type="entry name" value="Tscrpt_reg_AraC-type_HTH"/>
</dbReference>
<dbReference type="InterPro" id="IPR018060">
    <property type="entry name" value="HTH_AraC"/>
</dbReference>